<accession>A0A0C1ZEP5</accession>
<dbReference type="EMBL" id="JPRD01000035">
    <property type="protein sequence ID" value="KIF51526.1"/>
    <property type="molecule type" value="Genomic_DNA"/>
</dbReference>
<gene>
    <name evidence="1" type="ORF">H735_19175</name>
</gene>
<dbReference type="RefSeq" id="WP_020197610.1">
    <property type="nucleotide sequence ID" value="NZ_BAOH01000131.1"/>
</dbReference>
<comment type="caution">
    <text evidence="1">The sequence shown here is derived from an EMBL/GenBank/DDBJ whole genome shotgun (WGS) entry which is preliminary data.</text>
</comment>
<proteinExistence type="predicted"/>
<evidence type="ECO:0000313" key="1">
    <source>
        <dbReference type="EMBL" id="KIF51526.1"/>
    </source>
</evidence>
<evidence type="ECO:0000313" key="2">
    <source>
        <dbReference type="Proteomes" id="UP000031586"/>
    </source>
</evidence>
<dbReference type="AlphaFoldDB" id="A0A0C1ZEP5"/>
<sequence>MYSLLDGYEGQLEAEIHVSKEYQGACKVILGGSWGKAYFVVLPCLYEAKKVMGLALNPHVGGFHGVTIVETNDDITHDRAEDWLSEH</sequence>
<organism evidence="1 2">
    <name type="scientific">Vibrio owensii CAIM 1854 = LMG 25443</name>
    <dbReference type="NCBI Taxonomy" id="1229493"/>
    <lineage>
        <taxon>Bacteria</taxon>
        <taxon>Pseudomonadati</taxon>
        <taxon>Pseudomonadota</taxon>
        <taxon>Gammaproteobacteria</taxon>
        <taxon>Vibrionales</taxon>
        <taxon>Vibrionaceae</taxon>
        <taxon>Vibrio</taxon>
    </lineage>
</organism>
<protein>
    <submittedName>
        <fullName evidence="1">Uncharacterized protein</fullName>
    </submittedName>
</protein>
<reference evidence="1 2" key="1">
    <citation type="submission" date="2014-07" db="EMBL/GenBank/DDBJ databases">
        <title>Unique and conserved regions in Vibrio harveyi and related species in comparison with the shrimp pathogen Vibrio harveyi CAIM 1792.</title>
        <authorList>
            <person name="Espinoza-Valles I."/>
            <person name="Vora G."/>
            <person name="Leekitcharoenphon P."/>
            <person name="Ussery D."/>
            <person name="Hoj L."/>
            <person name="Gomez-Gil B."/>
        </authorList>
    </citation>
    <scope>NUCLEOTIDE SEQUENCE [LARGE SCALE GENOMIC DNA]</scope>
    <source>
        <strain evidence="2">CAIM 1854 / LMG 25443</strain>
    </source>
</reference>
<dbReference type="Proteomes" id="UP000031586">
    <property type="component" value="Unassembled WGS sequence"/>
</dbReference>
<name>A0A0C1ZEP5_9VIBR</name>
<dbReference type="PATRIC" id="fig|1229493.5.peg.3161"/>